<reference evidence="3 5" key="1">
    <citation type="journal article" date="2012" name="Nature">
        <title>Algal genomes reveal evolutionary mosaicism and the fate of nucleomorphs.</title>
        <authorList>
            <consortium name="DOE Joint Genome Institute"/>
            <person name="Curtis B.A."/>
            <person name="Tanifuji G."/>
            <person name="Burki F."/>
            <person name="Gruber A."/>
            <person name="Irimia M."/>
            <person name="Maruyama S."/>
            <person name="Arias M.C."/>
            <person name="Ball S.G."/>
            <person name="Gile G.H."/>
            <person name="Hirakawa Y."/>
            <person name="Hopkins J.F."/>
            <person name="Kuo A."/>
            <person name="Rensing S.A."/>
            <person name="Schmutz J."/>
            <person name="Symeonidi A."/>
            <person name="Elias M."/>
            <person name="Eveleigh R.J."/>
            <person name="Herman E.K."/>
            <person name="Klute M.J."/>
            <person name="Nakayama T."/>
            <person name="Obornik M."/>
            <person name="Reyes-Prieto A."/>
            <person name="Armbrust E.V."/>
            <person name="Aves S.J."/>
            <person name="Beiko R.G."/>
            <person name="Coutinho P."/>
            <person name="Dacks J.B."/>
            <person name="Durnford D.G."/>
            <person name="Fast N.M."/>
            <person name="Green B.R."/>
            <person name="Grisdale C.J."/>
            <person name="Hempel F."/>
            <person name="Henrissat B."/>
            <person name="Hoppner M.P."/>
            <person name="Ishida K."/>
            <person name="Kim E."/>
            <person name="Koreny L."/>
            <person name="Kroth P.G."/>
            <person name="Liu Y."/>
            <person name="Malik S.B."/>
            <person name="Maier U.G."/>
            <person name="McRose D."/>
            <person name="Mock T."/>
            <person name="Neilson J.A."/>
            <person name="Onodera N.T."/>
            <person name="Poole A.M."/>
            <person name="Pritham E.J."/>
            <person name="Richards T.A."/>
            <person name="Rocap G."/>
            <person name="Roy S.W."/>
            <person name="Sarai C."/>
            <person name="Schaack S."/>
            <person name="Shirato S."/>
            <person name="Slamovits C.H."/>
            <person name="Spencer D.F."/>
            <person name="Suzuki S."/>
            <person name="Worden A.Z."/>
            <person name="Zauner S."/>
            <person name="Barry K."/>
            <person name="Bell C."/>
            <person name="Bharti A.K."/>
            <person name="Crow J.A."/>
            <person name="Grimwood J."/>
            <person name="Kramer R."/>
            <person name="Lindquist E."/>
            <person name="Lucas S."/>
            <person name="Salamov A."/>
            <person name="McFadden G.I."/>
            <person name="Lane C.E."/>
            <person name="Keeling P.J."/>
            <person name="Gray M.W."/>
            <person name="Grigoriev I.V."/>
            <person name="Archibald J.M."/>
        </authorList>
    </citation>
    <scope>NUCLEOTIDE SEQUENCE</scope>
    <source>
        <strain evidence="3 5">CCMP2712</strain>
    </source>
</reference>
<feature type="region of interest" description="Disordered" evidence="1">
    <location>
        <begin position="1"/>
        <end position="26"/>
    </location>
</feature>
<dbReference type="Gene3D" id="2.30.42.10">
    <property type="match status" value="1"/>
</dbReference>
<evidence type="ECO:0000256" key="1">
    <source>
        <dbReference type="SAM" id="MobiDB-lite"/>
    </source>
</evidence>
<reference evidence="4" key="3">
    <citation type="submission" date="2016-03" db="UniProtKB">
        <authorList>
            <consortium name="EnsemblProtists"/>
        </authorList>
    </citation>
    <scope>IDENTIFICATION</scope>
</reference>
<dbReference type="InterPro" id="IPR001478">
    <property type="entry name" value="PDZ"/>
</dbReference>
<gene>
    <name evidence="3" type="ORF">GUITHDRAFT_146428</name>
</gene>
<dbReference type="EMBL" id="JH993089">
    <property type="protein sequence ID" value="EKX35504.1"/>
    <property type="molecule type" value="Genomic_DNA"/>
</dbReference>
<proteinExistence type="predicted"/>
<dbReference type="EnsemblProtists" id="EKX35504">
    <property type="protein sequence ID" value="EKX35504"/>
    <property type="gene ID" value="GUITHDRAFT_146428"/>
</dbReference>
<protein>
    <recommendedName>
        <fullName evidence="2">PDZ domain-containing protein</fullName>
    </recommendedName>
</protein>
<evidence type="ECO:0000313" key="5">
    <source>
        <dbReference type="Proteomes" id="UP000011087"/>
    </source>
</evidence>
<accession>L1IHT2</accession>
<dbReference type="GeneID" id="17292257"/>
<dbReference type="InterPro" id="IPR036034">
    <property type="entry name" value="PDZ_sf"/>
</dbReference>
<keyword evidence="5" id="KW-1185">Reference proteome</keyword>
<dbReference type="Pfam" id="PF17820">
    <property type="entry name" value="PDZ_6"/>
    <property type="match status" value="1"/>
</dbReference>
<feature type="domain" description="PDZ" evidence="2">
    <location>
        <begin position="15"/>
        <end position="79"/>
    </location>
</feature>
<dbReference type="AlphaFoldDB" id="L1IHT2"/>
<dbReference type="InterPro" id="IPR041489">
    <property type="entry name" value="PDZ_6"/>
</dbReference>
<evidence type="ECO:0000313" key="4">
    <source>
        <dbReference type="EnsemblProtists" id="EKX35504"/>
    </source>
</evidence>
<evidence type="ECO:0000259" key="2">
    <source>
        <dbReference type="PROSITE" id="PS50106"/>
    </source>
</evidence>
<dbReference type="Proteomes" id="UP000011087">
    <property type="component" value="Unassembled WGS sequence"/>
</dbReference>
<dbReference type="OrthoDB" id="10033291at2759"/>
<reference evidence="5" key="2">
    <citation type="submission" date="2012-11" db="EMBL/GenBank/DDBJ databases">
        <authorList>
            <person name="Kuo A."/>
            <person name="Curtis B.A."/>
            <person name="Tanifuji G."/>
            <person name="Burki F."/>
            <person name="Gruber A."/>
            <person name="Irimia M."/>
            <person name="Maruyama S."/>
            <person name="Arias M.C."/>
            <person name="Ball S.G."/>
            <person name="Gile G.H."/>
            <person name="Hirakawa Y."/>
            <person name="Hopkins J.F."/>
            <person name="Rensing S.A."/>
            <person name="Schmutz J."/>
            <person name="Symeonidi A."/>
            <person name="Elias M."/>
            <person name="Eveleigh R.J."/>
            <person name="Herman E.K."/>
            <person name="Klute M.J."/>
            <person name="Nakayama T."/>
            <person name="Obornik M."/>
            <person name="Reyes-Prieto A."/>
            <person name="Armbrust E.V."/>
            <person name="Aves S.J."/>
            <person name="Beiko R.G."/>
            <person name="Coutinho P."/>
            <person name="Dacks J.B."/>
            <person name="Durnford D.G."/>
            <person name="Fast N.M."/>
            <person name="Green B.R."/>
            <person name="Grisdale C."/>
            <person name="Hempe F."/>
            <person name="Henrissat B."/>
            <person name="Hoppner M.P."/>
            <person name="Ishida K.-I."/>
            <person name="Kim E."/>
            <person name="Koreny L."/>
            <person name="Kroth P.G."/>
            <person name="Liu Y."/>
            <person name="Malik S.-B."/>
            <person name="Maier U.G."/>
            <person name="McRose D."/>
            <person name="Mock T."/>
            <person name="Neilson J.A."/>
            <person name="Onodera N.T."/>
            <person name="Poole A.M."/>
            <person name="Pritham E.J."/>
            <person name="Richards T.A."/>
            <person name="Rocap G."/>
            <person name="Roy S.W."/>
            <person name="Sarai C."/>
            <person name="Schaack S."/>
            <person name="Shirato S."/>
            <person name="Slamovits C.H."/>
            <person name="Spencer D.F."/>
            <person name="Suzuki S."/>
            <person name="Worden A.Z."/>
            <person name="Zauner S."/>
            <person name="Barry K."/>
            <person name="Bell C."/>
            <person name="Bharti A.K."/>
            <person name="Crow J.A."/>
            <person name="Grimwood J."/>
            <person name="Kramer R."/>
            <person name="Lindquist E."/>
            <person name="Lucas S."/>
            <person name="Salamov A."/>
            <person name="McFadden G.I."/>
            <person name="Lane C.E."/>
            <person name="Keeling P.J."/>
            <person name="Gray M.W."/>
            <person name="Grigoriev I.V."/>
            <person name="Archibald J.M."/>
        </authorList>
    </citation>
    <scope>NUCLEOTIDE SEQUENCE</scope>
    <source>
        <strain evidence="5">CCMP2712</strain>
    </source>
</reference>
<dbReference type="CDD" id="cd00136">
    <property type="entry name" value="PDZ_canonical"/>
    <property type="match status" value="1"/>
</dbReference>
<dbReference type="PROSITE" id="PS50106">
    <property type="entry name" value="PDZ"/>
    <property type="match status" value="1"/>
</dbReference>
<dbReference type="PaxDb" id="55529-EKX35504"/>
<sequence length="161" mass="17056">MAQDASQPVIAGAAERKEERESEEMSLGFSYEYRDGMPSVTHVEHGGAAEAVGLKVGDKILEVDDLPTGNGQDVLSILRGDAGERAPRPMTPGVWGMPGAGSISVAQPVKTIVLTRKEPFNLTWESISTTVSSCPAPNPQVPLGTSIGITADGIRWRTSVR</sequence>
<evidence type="ECO:0000313" key="3">
    <source>
        <dbReference type="EMBL" id="EKX35504.1"/>
    </source>
</evidence>
<dbReference type="KEGG" id="gtt:GUITHDRAFT_146428"/>
<dbReference type="SUPFAM" id="SSF50156">
    <property type="entry name" value="PDZ domain-like"/>
    <property type="match status" value="1"/>
</dbReference>
<name>L1IHT2_GUITC</name>
<dbReference type="HOGENOM" id="CLU_1646937_0_0_1"/>
<organism evidence="3">
    <name type="scientific">Guillardia theta (strain CCMP2712)</name>
    <name type="common">Cryptophyte</name>
    <dbReference type="NCBI Taxonomy" id="905079"/>
    <lineage>
        <taxon>Eukaryota</taxon>
        <taxon>Cryptophyceae</taxon>
        <taxon>Pyrenomonadales</taxon>
        <taxon>Geminigeraceae</taxon>
        <taxon>Guillardia</taxon>
    </lineage>
</organism>
<dbReference type="RefSeq" id="XP_005822484.1">
    <property type="nucleotide sequence ID" value="XM_005822427.1"/>
</dbReference>